<keyword evidence="1" id="KW-0472">Membrane</keyword>
<proteinExistence type="predicted"/>
<evidence type="ECO:0000256" key="1">
    <source>
        <dbReference type="SAM" id="Phobius"/>
    </source>
</evidence>
<keyword evidence="1" id="KW-0812">Transmembrane</keyword>
<gene>
    <name evidence="2" type="ORF">LCGC14_1035670</name>
</gene>
<keyword evidence="1" id="KW-1133">Transmembrane helix</keyword>
<name>A0A0F9NEW7_9ZZZZ</name>
<dbReference type="EMBL" id="LAZR01004236">
    <property type="protein sequence ID" value="KKN10522.1"/>
    <property type="molecule type" value="Genomic_DNA"/>
</dbReference>
<feature type="transmembrane region" description="Helical" evidence="1">
    <location>
        <begin position="7"/>
        <end position="28"/>
    </location>
</feature>
<protein>
    <submittedName>
        <fullName evidence="2">Uncharacterized protein</fullName>
    </submittedName>
</protein>
<organism evidence="2">
    <name type="scientific">marine sediment metagenome</name>
    <dbReference type="NCBI Taxonomy" id="412755"/>
    <lineage>
        <taxon>unclassified sequences</taxon>
        <taxon>metagenomes</taxon>
        <taxon>ecological metagenomes</taxon>
    </lineage>
</organism>
<accession>A0A0F9NEW7</accession>
<sequence length="63" mass="6831">MEQFGKYVGVQGIVFLLLSVGYIAAPFVEVVLPEGYTEILTLTFGFYFAKNGTNIARAVRPGG</sequence>
<comment type="caution">
    <text evidence="2">The sequence shown here is derived from an EMBL/GenBank/DDBJ whole genome shotgun (WGS) entry which is preliminary data.</text>
</comment>
<dbReference type="AlphaFoldDB" id="A0A0F9NEW7"/>
<evidence type="ECO:0000313" key="2">
    <source>
        <dbReference type="EMBL" id="KKN10522.1"/>
    </source>
</evidence>
<reference evidence="2" key="1">
    <citation type="journal article" date="2015" name="Nature">
        <title>Complex archaea that bridge the gap between prokaryotes and eukaryotes.</title>
        <authorList>
            <person name="Spang A."/>
            <person name="Saw J.H."/>
            <person name="Jorgensen S.L."/>
            <person name="Zaremba-Niedzwiedzka K."/>
            <person name="Martijn J."/>
            <person name="Lind A.E."/>
            <person name="van Eijk R."/>
            <person name="Schleper C."/>
            <person name="Guy L."/>
            <person name="Ettema T.J."/>
        </authorList>
    </citation>
    <scope>NUCLEOTIDE SEQUENCE</scope>
</reference>